<dbReference type="Gene3D" id="3.30.110.170">
    <property type="entry name" value="Protein of unknown function (DUF541), domain 1"/>
    <property type="match status" value="1"/>
</dbReference>
<dbReference type="Pfam" id="PF04402">
    <property type="entry name" value="SIMPL"/>
    <property type="match status" value="1"/>
</dbReference>
<dbReference type="PANTHER" id="PTHR34387">
    <property type="entry name" value="SLR1258 PROTEIN"/>
    <property type="match status" value="1"/>
</dbReference>
<keyword evidence="1" id="KW-0732">Signal</keyword>
<name>A0A7L9QE80_9CHLO</name>
<dbReference type="GO" id="GO:0006974">
    <property type="term" value="P:DNA damage response"/>
    <property type="evidence" value="ECO:0007669"/>
    <property type="project" value="TreeGrafter"/>
</dbReference>
<accession>A0A7L9QE80</accession>
<dbReference type="EMBL" id="MT438890">
    <property type="protein sequence ID" value="QOL01137.1"/>
    <property type="molecule type" value="mRNA"/>
</dbReference>
<organism evidence="2">
    <name type="scientific">Pseudococcomyxa simplex</name>
    <dbReference type="NCBI Taxonomy" id="464287"/>
    <lineage>
        <taxon>Eukaryota</taxon>
        <taxon>Viridiplantae</taxon>
        <taxon>Chlorophyta</taxon>
        <taxon>core chlorophytes</taxon>
        <taxon>Trebouxiophyceae</taxon>
        <taxon>Chlorellales</taxon>
        <taxon>Oocystaceae</taxon>
        <taxon>Pseudococcomyxa</taxon>
    </lineage>
</organism>
<evidence type="ECO:0000256" key="1">
    <source>
        <dbReference type="SAM" id="SignalP"/>
    </source>
</evidence>
<dbReference type="PANTHER" id="PTHR34387:SF2">
    <property type="entry name" value="SLR1258 PROTEIN"/>
    <property type="match status" value="1"/>
</dbReference>
<dbReference type="AlphaFoldDB" id="A0A7L9QE80"/>
<reference evidence="2" key="1">
    <citation type="journal article" date="2020" name="Microb. Ecol.">
        <title>The Under-explored Extracellular Proteome of Aero-Terrestrial Microalgae Provides Clues on Different Mechanisms of Desiccation Tolerance in Non-Model Organisms.</title>
        <authorList>
            <person name="Gonzalez-Hourcade M."/>
            <person name="Del Campo E.M."/>
            <person name="Casano L.M."/>
        </authorList>
    </citation>
    <scope>NUCLEOTIDE SEQUENCE</scope>
    <source>
        <strain evidence="2">SAG 216-12</strain>
    </source>
</reference>
<feature type="chain" id="PRO_5029729217" evidence="1">
    <location>
        <begin position="29"/>
        <end position="285"/>
    </location>
</feature>
<proteinExistence type="evidence at transcript level"/>
<feature type="signal peptide" evidence="1">
    <location>
        <begin position="1"/>
        <end position="28"/>
    </location>
</feature>
<dbReference type="Gene3D" id="3.30.70.2970">
    <property type="entry name" value="Protein of unknown function (DUF541), domain 2"/>
    <property type="match status" value="1"/>
</dbReference>
<evidence type="ECO:0000313" key="2">
    <source>
        <dbReference type="EMBL" id="QOL01137.1"/>
    </source>
</evidence>
<dbReference type="InterPro" id="IPR052022">
    <property type="entry name" value="26kDa_periplasmic_antigen"/>
</dbReference>
<dbReference type="InterPro" id="IPR007497">
    <property type="entry name" value="SIMPL/DUF541"/>
</dbReference>
<protein>
    <submittedName>
        <fullName evidence="2">Putative extracellular protein CSOL_060</fullName>
    </submittedName>
</protein>
<sequence>MASDRSQMCAAAAMALVAVTSTMCSVVGQDVACSPTPPALSDGQSISRYSKGFCPNGTKGTLRVAGQGIKETKSDQAKVSMTVEVTSASAIAARDKASTLASSILGNLSAINGIGSDNAQTSSVSVNPKFGSGDSSNTIVGYTYSNQINVNVKNLTSDLLSEVLDTAVASGGNQLQIQRVSFSLSDATTAEVMVAARKLSVASAKAAAEIYASELGVTVGGISSVVSSSASMAPQSSNNDNSLRTPVAYSSASSDSLSSSTPISIGQQTVTDSIVVEYFICTPSS</sequence>